<keyword evidence="4" id="KW-1185">Reference proteome</keyword>
<feature type="transmembrane region" description="Helical" evidence="1">
    <location>
        <begin position="39"/>
        <end position="61"/>
    </location>
</feature>
<proteinExistence type="predicted"/>
<keyword evidence="1" id="KW-1133">Transmembrane helix</keyword>
<evidence type="ECO:0000259" key="2">
    <source>
        <dbReference type="Pfam" id="PF00059"/>
    </source>
</evidence>
<dbReference type="InParanoid" id="A0A665VKM1"/>
<keyword evidence="1" id="KW-0812">Transmembrane</keyword>
<name>A0A665VKM1_ECHNA</name>
<feature type="domain" description="C-type lectin" evidence="2">
    <location>
        <begin position="90"/>
        <end position="156"/>
    </location>
</feature>
<dbReference type="Proteomes" id="UP000472264">
    <property type="component" value="Chromosome 6"/>
</dbReference>
<keyword evidence="1" id="KW-0472">Membrane</keyword>
<evidence type="ECO:0000313" key="3">
    <source>
        <dbReference type="Ensembl" id="ENSENLP00000032203.1"/>
    </source>
</evidence>
<dbReference type="Gene3D" id="3.10.100.10">
    <property type="entry name" value="Mannose-Binding Protein A, subunit A"/>
    <property type="match status" value="1"/>
</dbReference>
<evidence type="ECO:0000313" key="4">
    <source>
        <dbReference type="Proteomes" id="UP000472264"/>
    </source>
</evidence>
<dbReference type="InterPro" id="IPR016186">
    <property type="entry name" value="C-type_lectin-like/link_sf"/>
</dbReference>
<dbReference type="Ensembl" id="ENSENLT00000033119.1">
    <property type="protein sequence ID" value="ENSENLP00000032203.1"/>
    <property type="gene ID" value="ENSENLG00000014233.1"/>
</dbReference>
<reference evidence="3" key="2">
    <citation type="submission" date="2025-08" db="UniProtKB">
        <authorList>
            <consortium name="Ensembl"/>
        </authorList>
    </citation>
    <scope>IDENTIFICATION</scope>
</reference>
<dbReference type="AlphaFoldDB" id="A0A665VKM1"/>
<accession>A0A665VKM1</accession>
<sequence>MEEGENYSSLQELRPGGNRPMPGYNNGTLCAYVLRVRRALLMLIGFLVSFCASIVLTVLLFPSSFYLSIPLLFSVERYSECSEGWLHLDWWKNKDSGSAMGGHLTVLHTIAQHVCVNQENDGFYYHFWIGLCDIENEGDWRLVDNTTLKHNLSKTWIDAPCHILCK</sequence>
<dbReference type="SUPFAM" id="SSF56436">
    <property type="entry name" value="C-type lectin-like"/>
    <property type="match status" value="1"/>
</dbReference>
<dbReference type="InterPro" id="IPR001304">
    <property type="entry name" value="C-type_lectin-like"/>
</dbReference>
<reference evidence="3" key="1">
    <citation type="submission" date="2021-04" db="EMBL/GenBank/DDBJ databases">
        <authorList>
            <consortium name="Wellcome Sanger Institute Data Sharing"/>
        </authorList>
    </citation>
    <scope>NUCLEOTIDE SEQUENCE [LARGE SCALE GENOMIC DNA]</scope>
</reference>
<evidence type="ECO:0000256" key="1">
    <source>
        <dbReference type="SAM" id="Phobius"/>
    </source>
</evidence>
<protein>
    <recommendedName>
        <fullName evidence="2">C-type lectin domain-containing protein</fullName>
    </recommendedName>
</protein>
<dbReference type="Pfam" id="PF00059">
    <property type="entry name" value="Lectin_C"/>
    <property type="match status" value="1"/>
</dbReference>
<dbReference type="InterPro" id="IPR016187">
    <property type="entry name" value="CTDL_fold"/>
</dbReference>
<reference evidence="3" key="3">
    <citation type="submission" date="2025-09" db="UniProtKB">
        <authorList>
            <consortium name="Ensembl"/>
        </authorList>
    </citation>
    <scope>IDENTIFICATION</scope>
</reference>
<organism evidence="3 4">
    <name type="scientific">Echeneis naucrates</name>
    <name type="common">Live sharksucker</name>
    <dbReference type="NCBI Taxonomy" id="173247"/>
    <lineage>
        <taxon>Eukaryota</taxon>
        <taxon>Metazoa</taxon>
        <taxon>Chordata</taxon>
        <taxon>Craniata</taxon>
        <taxon>Vertebrata</taxon>
        <taxon>Euteleostomi</taxon>
        <taxon>Actinopterygii</taxon>
        <taxon>Neopterygii</taxon>
        <taxon>Teleostei</taxon>
        <taxon>Neoteleostei</taxon>
        <taxon>Acanthomorphata</taxon>
        <taxon>Carangaria</taxon>
        <taxon>Carangiformes</taxon>
        <taxon>Echeneidae</taxon>
        <taxon>Echeneis</taxon>
    </lineage>
</organism>